<evidence type="ECO:0000313" key="1">
    <source>
        <dbReference type="EMBL" id="JAH84967.1"/>
    </source>
</evidence>
<dbReference type="EMBL" id="GBXM01023610">
    <property type="protein sequence ID" value="JAH84967.1"/>
    <property type="molecule type" value="Transcribed_RNA"/>
</dbReference>
<protein>
    <submittedName>
        <fullName evidence="1">Uncharacterized protein</fullName>
    </submittedName>
</protein>
<reference evidence="1" key="2">
    <citation type="journal article" date="2015" name="Fish Shellfish Immunol.">
        <title>Early steps in the European eel (Anguilla anguilla)-Vibrio vulnificus interaction in the gills: Role of the RtxA13 toxin.</title>
        <authorList>
            <person name="Callol A."/>
            <person name="Pajuelo D."/>
            <person name="Ebbesson L."/>
            <person name="Teles M."/>
            <person name="MacKenzie S."/>
            <person name="Amaro C."/>
        </authorList>
    </citation>
    <scope>NUCLEOTIDE SEQUENCE</scope>
</reference>
<dbReference type="AlphaFoldDB" id="A0A0E9W3P7"/>
<reference evidence="1" key="1">
    <citation type="submission" date="2014-11" db="EMBL/GenBank/DDBJ databases">
        <authorList>
            <person name="Amaro Gonzalez C."/>
        </authorList>
    </citation>
    <scope>NUCLEOTIDE SEQUENCE</scope>
</reference>
<proteinExistence type="predicted"/>
<accession>A0A0E9W3P7</accession>
<sequence>MDPLKLSAQYNYYLGYIYRRNY</sequence>
<name>A0A0E9W3P7_ANGAN</name>
<organism evidence="1">
    <name type="scientific">Anguilla anguilla</name>
    <name type="common">European freshwater eel</name>
    <name type="synonym">Muraena anguilla</name>
    <dbReference type="NCBI Taxonomy" id="7936"/>
    <lineage>
        <taxon>Eukaryota</taxon>
        <taxon>Metazoa</taxon>
        <taxon>Chordata</taxon>
        <taxon>Craniata</taxon>
        <taxon>Vertebrata</taxon>
        <taxon>Euteleostomi</taxon>
        <taxon>Actinopterygii</taxon>
        <taxon>Neopterygii</taxon>
        <taxon>Teleostei</taxon>
        <taxon>Anguilliformes</taxon>
        <taxon>Anguillidae</taxon>
        <taxon>Anguilla</taxon>
    </lineage>
</organism>